<proteinExistence type="predicted"/>
<name>A0A640LL19_BACAN</name>
<evidence type="ECO:0000313" key="1">
    <source>
        <dbReference type="EMBL" id="GEU00440.1"/>
    </source>
</evidence>
<dbReference type="AlphaFoldDB" id="A0A640LL19"/>
<comment type="caution">
    <text evidence="1">The sequence shown here is derived from an EMBL/GenBank/DDBJ whole genome shotgun (WGS) entry which is preliminary data.</text>
</comment>
<gene>
    <name evidence="1" type="ORF">TuanDB_34330</name>
</gene>
<protein>
    <submittedName>
        <fullName evidence="1">Uncharacterized protein</fullName>
    </submittedName>
</protein>
<organism evidence="1">
    <name type="scientific">Bacillus anthracis</name>
    <name type="common">anthrax bacterium</name>
    <dbReference type="NCBI Taxonomy" id="1392"/>
    <lineage>
        <taxon>Bacteria</taxon>
        <taxon>Bacillati</taxon>
        <taxon>Bacillota</taxon>
        <taxon>Bacilli</taxon>
        <taxon>Bacillales</taxon>
        <taxon>Bacillaceae</taxon>
        <taxon>Bacillus</taxon>
        <taxon>Bacillus cereus group</taxon>
    </lineage>
</organism>
<reference evidence="1" key="1">
    <citation type="submission" date="2019-12" db="EMBL/GenBank/DDBJ databases">
        <title>Epidemiological and comparative genomic analysis of Bacillus anthracis isolated from northern Vietnam.</title>
        <authorList>
            <person name="Hoang T.T.H."/>
            <person name="Dang D.A."/>
            <person name="Pham M.H."/>
            <person name="Luong M.H."/>
            <person name="Tran N.D."/>
            <person name="Nguyen T.H."/>
            <person name="Nguyen T.T."/>
            <person name="Inoue S."/>
            <person name="Morikawa S."/>
            <person name="Okutani A."/>
        </authorList>
    </citation>
    <scope>NUCLEOTIDE SEQUENCE</scope>
    <source>
        <strain evidence="1">TuanDB</strain>
    </source>
</reference>
<sequence length="191" mass="22334">MDWDLTEKVLRNLAYIVAMVVGIINAKKALNDIKDRKEKKKEEDLEYRLNDETKKYPALWNYTNISNAEIIARMTCEYFIKDKNTYVVTATSVDPDGTAVIYIQKEEFANDPSDPIYSHIGFEVRELSETSSSIINSKDVWNYEEILPSLHSDIIYIQHDGMHMEFTLDSREIDEDRKCYIYYGNFTGESR</sequence>
<accession>A0A640LL19</accession>
<dbReference type="EMBL" id="BLET01000288">
    <property type="protein sequence ID" value="GEU00440.1"/>
    <property type="molecule type" value="Genomic_DNA"/>
</dbReference>